<dbReference type="Proteomes" id="UP001233673">
    <property type="component" value="Unassembled WGS sequence"/>
</dbReference>
<feature type="transmembrane region" description="Helical" evidence="1">
    <location>
        <begin position="84"/>
        <end position="102"/>
    </location>
</feature>
<evidence type="ECO:0000313" key="3">
    <source>
        <dbReference type="Proteomes" id="UP001233673"/>
    </source>
</evidence>
<keyword evidence="1" id="KW-1133">Transmembrane helix</keyword>
<feature type="transmembrane region" description="Helical" evidence="1">
    <location>
        <begin position="26"/>
        <end position="46"/>
    </location>
</feature>
<keyword evidence="3" id="KW-1185">Reference proteome</keyword>
<gene>
    <name evidence="2" type="ORF">QOZ88_10195</name>
</gene>
<dbReference type="EMBL" id="JASNFN010000010">
    <property type="protein sequence ID" value="MDP5183010.1"/>
    <property type="molecule type" value="Genomic_DNA"/>
</dbReference>
<feature type="transmembrane region" description="Helical" evidence="1">
    <location>
        <begin position="168"/>
        <end position="189"/>
    </location>
</feature>
<accession>A0ABT9ID16</accession>
<keyword evidence="1" id="KW-0812">Transmembrane</keyword>
<comment type="caution">
    <text evidence="2">The sequence shown here is derived from an EMBL/GenBank/DDBJ whole genome shotgun (WGS) entry which is preliminary data.</text>
</comment>
<sequence>MPGVALLFACLVTLQGRWAVWEGAAAWVAIGVLTAIVLIGQLVVLLSPRLRARSAGAHRIGHALRHRLDPGPELRERADVRARYQAGVGWLVWFVPLGPAGLPLGARWDRPVSTVPAALLVAGGAVGFVVWWRRRVEEARRWLADPPGPPREVPPPGRVERWSTRPRTALLAVAAVLVIGLLAGLVAGLTG</sequence>
<feature type="transmembrane region" description="Helical" evidence="1">
    <location>
        <begin position="114"/>
        <end position="132"/>
    </location>
</feature>
<proteinExistence type="predicted"/>
<organism evidence="2 3">
    <name type="scientific">Blastococcus carthaginiensis</name>
    <dbReference type="NCBI Taxonomy" id="3050034"/>
    <lineage>
        <taxon>Bacteria</taxon>
        <taxon>Bacillati</taxon>
        <taxon>Actinomycetota</taxon>
        <taxon>Actinomycetes</taxon>
        <taxon>Geodermatophilales</taxon>
        <taxon>Geodermatophilaceae</taxon>
        <taxon>Blastococcus</taxon>
    </lineage>
</organism>
<dbReference type="RefSeq" id="WP_305999669.1">
    <property type="nucleotide sequence ID" value="NZ_JASNFN010000010.1"/>
</dbReference>
<evidence type="ECO:0000256" key="1">
    <source>
        <dbReference type="SAM" id="Phobius"/>
    </source>
</evidence>
<evidence type="ECO:0008006" key="4">
    <source>
        <dbReference type="Google" id="ProtNLM"/>
    </source>
</evidence>
<reference evidence="3" key="1">
    <citation type="submission" date="2023-05" db="EMBL/GenBank/DDBJ databases">
        <title>Draft genome of Pseudofrankia sp. BMG5.37.</title>
        <authorList>
            <person name="Gtari M."/>
            <person name="Ghodhbane F."/>
            <person name="Sbissi I."/>
        </authorList>
    </citation>
    <scope>NUCLEOTIDE SEQUENCE [LARGE SCALE GENOMIC DNA]</scope>
    <source>
        <strain evidence="3">BMG 814</strain>
    </source>
</reference>
<evidence type="ECO:0000313" key="2">
    <source>
        <dbReference type="EMBL" id="MDP5183010.1"/>
    </source>
</evidence>
<protein>
    <recommendedName>
        <fullName evidence="4">Integral membrane protein</fullName>
    </recommendedName>
</protein>
<keyword evidence="1" id="KW-0472">Membrane</keyword>
<name>A0ABT9ID16_9ACTN</name>